<organism evidence="2">
    <name type="scientific">Salmonella enterica</name>
    <name type="common">Salmonella choleraesuis</name>
    <dbReference type="NCBI Taxonomy" id="28901"/>
    <lineage>
        <taxon>Bacteria</taxon>
        <taxon>Pseudomonadati</taxon>
        <taxon>Pseudomonadota</taxon>
        <taxon>Gammaproteobacteria</taxon>
        <taxon>Enterobacterales</taxon>
        <taxon>Enterobacteriaceae</taxon>
        <taxon>Salmonella</taxon>
    </lineage>
</organism>
<dbReference type="EMBL" id="DAAUFE010000017">
    <property type="protein sequence ID" value="HAF2801711.1"/>
    <property type="molecule type" value="Genomic_DNA"/>
</dbReference>
<keyword evidence="1" id="KW-0812">Transmembrane</keyword>
<reference evidence="2" key="1">
    <citation type="journal article" date="2018" name="Genome Biol.">
        <title>SKESA: strategic k-mer extension for scrupulous assemblies.</title>
        <authorList>
            <person name="Souvorov A."/>
            <person name="Agarwala R."/>
            <person name="Lipman D.J."/>
        </authorList>
    </citation>
    <scope>NUCLEOTIDE SEQUENCE</scope>
    <source>
        <strain evidence="2">MA.NL_A4</strain>
    </source>
</reference>
<proteinExistence type="predicted"/>
<protein>
    <submittedName>
        <fullName evidence="2">Uncharacterized protein</fullName>
    </submittedName>
</protein>
<name>A0A744YFY7_SALER</name>
<sequence length="50" mass="5593">MLIVLSALHLPPLTDTTLFQGLLLLALALFELGIELFALTLFFVTMLEKF</sequence>
<accession>A0A744YFY7</accession>
<keyword evidence="1" id="KW-0472">Membrane</keyword>
<keyword evidence="1" id="KW-1133">Transmembrane helix</keyword>
<comment type="caution">
    <text evidence="2">The sequence shown here is derived from an EMBL/GenBank/DDBJ whole genome shotgun (WGS) entry which is preliminary data.</text>
</comment>
<dbReference type="AlphaFoldDB" id="A0A744YFY7"/>
<feature type="transmembrane region" description="Helical" evidence="1">
    <location>
        <begin position="20"/>
        <end position="44"/>
    </location>
</feature>
<evidence type="ECO:0000256" key="1">
    <source>
        <dbReference type="SAM" id="Phobius"/>
    </source>
</evidence>
<dbReference type="RefSeq" id="WP_157971817.1">
    <property type="nucleotide sequence ID" value="NZ_OEXS01000007.1"/>
</dbReference>
<reference evidence="2" key="2">
    <citation type="submission" date="2020-02" db="EMBL/GenBank/DDBJ databases">
        <authorList>
            <consortium name="NCBI Pathogen Detection Project"/>
        </authorList>
    </citation>
    <scope>NUCLEOTIDE SEQUENCE</scope>
    <source>
        <strain evidence="2">MA.NL_A4</strain>
    </source>
</reference>
<gene>
    <name evidence="2" type="ORF">G8K60_004358</name>
</gene>
<evidence type="ECO:0000313" key="2">
    <source>
        <dbReference type="EMBL" id="HAF2801711.1"/>
    </source>
</evidence>